<organism evidence="5 6">
    <name type="scientific">Paracoccus cavernae</name>
    <dbReference type="NCBI Taxonomy" id="1571207"/>
    <lineage>
        <taxon>Bacteria</taxon>
        <taxon>Pseudomonadati</taxon>
        <taxon>Pseudomonadota</taxon>
        <taxon>Alphaproteobacteria</taxon>
        <taxon>Rhodobacterales</taxon>
        <taxon>Paracoccaceae</taxon>
        <taxon>Paracoccus</taxon>
    </lineage>
</organism>
<dbReference type="InterPro" id="IPR050179">
    <property type="entry name" value="Trans_hexapeptide_repeat"/>
</dbReference>
<dbReference type="SUPFAM" id="SSF51161">
    <property type="entry name" value="Trimeric LpxA-like enzymes"/>
    <property type="match status" value="1"/>
</dbReference>
<dbReference type="Proteomes" id="UP001243846">
    <property type="component" value="Unassembled WGS sequence"/>
</dbReference>
<dbReference type="EC" id="2.3.1.-" evidence="5"/>
<protein>
    <submittedName>
        <fullName evidence="5">CatB-related O-acetyltransferase</fullName>
        <ecNumber evidence="5">2.3.1.-</ecNumber>
    </submittedName>
</protein>
<accession>A0ABT8DBD9</accession>
<dbReference type="CDD" id="cd03349">
    <property type="entry name" value="LbH_XAT"/>
    <property type="match status" value="1"/>
</dbReference>
<dbReference type="InterPro" id="IPR018357">
    <property type="entry name" value="Hexapep_transf_CS"/>
</dbReference>
<evidence type="ECO:0000256" key="4">
    <source>
        <dbReference type="ARBA" id="ARBA00023315"/>
    </source>
</evidence>
<keyword evidence="3" id="KW-0677">Repeat</keyword>
<keyword evidence="4 5" id="KW-0012">Acyltransferase</keyword>
<gene>
    <name evidence="5" type="ORF">QWZ10_22205</name>
</gene>
<keyword evidence="2 5" id="KW-0808">Transferase</keyword>
<evidence type="ECO:0000313" key="6">
    <source>
        <dbReference type="Proteomes" id="UP001243846"/>
    </source>
</evidence>
<proteinExistence type="inferred from homology"/>
<dbReference type="GO" id="GO:0016746">
    <property type="term" value="F:acyltransferase activity"/>
    <property type="evidence" value="ECO:0007669"/>
    <property type="project" value="UniProtKB-KW"/>
</dbReference>
<dbReference type="PANTHER" id="PTHR43300:SF11">
    <property type="entry name" value="ACETYLTRANSFERASE RV3034C-RELATED"/>
    <property type="match status" value="1"/>
</dbReference>
<dbReference type="InterPro" id="IPR011004">
    <property type="entry name" value="Trimer_LpxA-like_sf"/>
</dbReference>
<dbReference type="Gene3D" id="2.160.10.10">
    <property type="entry name" value="Hexapeptide repeat proteins"/>
    <property type="match status" value="1"/>
</dbReference>
<sequence>MHNVKINPAIRNLLESRHIFPKVGGETSSFDRIERIIFDEKLKVSDFTLHFVREGRLMILGSLGYMSYAHSPIHRFSTGAFCSIASDLKMMRANHPHERVSTHPLSFGPYYIGLARELGAKSTKIASRYNGMPGPAKIQNDVWIAADVTIAGDITIGTGAVIAGGAVVTKDVPPYAIVGGVPAKVIKYRFPPELIARLWRPNGGTIRSRFLPSSALTIPRHFALPSREENPNSKERATLVCRKRYHGSCLKRR</sequence>
<reference evidence="6" key="1">
    <citation type="journal article" date="2019" name="Int. J. Syst. Evol. Microbiol.">
        <title>The Global Catalogue of Microorganisms (GCM) 10K type strain sequencing project: providing services to taxonomists for standard genome sequencing and annotation.</title>
        <authorList>
            <consortium name="The Broad Institute Genomics Platform"/>
            <consortium name="The Broad Institute Genome Sequencing Center for Infectious Disease"/>
            <person name="Wu L."/>
            <person name="Ma J."/>
        </authorList>
    </citation>
    <scope>NUCLEOTIDE SEQUENCE [LARGE SCALE GENOMIC DNA]</scope>
    <source>
        <strain evidence="6">CECT 8482</strain>
    </source>
</reference>
<dbReference type="PANTHER" id="PTHR43300">
    <property type="entry name" value="ACETYLTRANSFERASE"/>
    <property type="match status" value="1"/>
</dbReference>
<dbReference type="InterPro" id="IPR001451">
    <property type="entry name" value="Hexapep"/>
</dbReference>
<evidence type="ECO:0000256" key="3">
    <source>
        <dbReference type="ARBA" id="ARBA00022737"/>
    </source>
</evidence>
<dbReference type="Pfam" id="PF00132">
    <property type="entry name" value="Hexapep"/>
    <property type="match status" value="1"/>
</dbReference>
<dbReference type="EMBL" id="JAUFRC010000002">
    <property type="protein sequence ID" value="MDN3713790.1"/>
    <property type="molecule type" value="Genomic_DNA"/>
</dbReference>
<dbReference type="PROSITE" id="PS00101">
    <property type="entry name" value="HEXAPEP_TRANSFERASES"/>
    <property type="match status" value="1"/>
</dbReference>
<comment type="similarity">
    <text evidence="1">Belongs to the transferase hexapeptide repeat family.</text>
</comment>
<comment type="caution">
    <text evidence="5">The sequence shown here is derived from an EMBL/GenBank/DDBJ whole genome shotgun (WGS) entry which is preliminary data.</text>
</comment>
<name>A0ABT8DBD9_9RHOB</name>
<evidence type="ECO:0000256" key="2">
    <source>
        <dbReference type="ARBA" id="ARBA00022679"/>
    </source>
</evidence>
<evidence type="ECO:0000313" key="5">
    <source>
        <dbReference type="EMBL" id="MDN3713790.1"/>
    </source>
</evidence>
<keyword evidence="6" id="KW-1185">Reference proteome</keyword>
<evidence type="ECO:0000256" key="1">
    <source>
        <dbReference type="ARBA" id="ARBA00007274"/>
    </source>
</evidence>